<feature type="chain" id="PRO_5041360147" evidence="2">
    <location>
        <begin position="26"/>
        <end position="420"/>
    </location>
</feature>
<dbReference type="InterPro" id="IPR050904">
    <property type="entry name" value="Adhesion/Biosynth-related"/>
</dbReference>
<proteinExistence type="predicted"/>
<dbReference type="AlphaFoldDB" id="A0AA38RNK8"/>
<dbReference type="PANTHER" id="PTHR10900:SF77">
    <property type="entry name" value="FI19380P1"/>
    <property type="match status" value="1"/>
</dbReference>
<evidence type="ECO:0000313" key="4">
    <source>
        <dbReference type="EMBL" id="KAJ9155328.1"/>
    </source>
</evidence>
<dbReference type="SUPFAM" id="SSF82153">
    <property type="entry name" value="FAS1 domain"/>
    <property type="match status" value="2"/>
</dbReference>
<accession>A0AA38RNK8</accession>
<dbReference type="PANTHER" id="PTHR10900">
    <property type="entry name" value="PERIOSTIN-RELATED"/>
    <property type="match status" value="1"/>
</dbReference>
<feature type="region of interest" description="Disordered" evidence="1">
    <location>
        <begin position="360"/>
        <end position="398"/>
    </location>
</feature>
<sequence length="420" mass="43214">MKVSGLPSALLGLVAALAGPAVVRADDTKDLGTILSGNKDLSTYYTLIQKYPNILLQLPNYAGVTIIAPSNDAFEKYNGWSNDNQTLVTNILEYHILQGTIATASVPEGSPLFAASLLKDPAWTNVTGGQRVIINSQPGDTVVFTTGEGARSTLLDQDLAFTGGLVQVVDTLLVPPSRLEPTCRDAYSDLKAFLGALYTAGLVETFAETPNVTIFAPRNAAFQLLAGTLSGLARDDLARVLSYHVIPGRLVGSPDLSNGTRLTTLAKDAAGSSLDVLITQTGNNRYVDSAQLVQPDILVANGVVHMIDNVLNPDAAAARPNPSLGTQAPVFPVSGASSTGSRVAVPFTTALPCTSDCPVTTTASANSTSEATSTTSSRTTTTAGSASSRGAGGMLTPPRCTGLAGAGMVGMGMLAMAAVV</sequence>
<dbReference type="GO" id="GO:0000329">
    <property type="term" value="C:fungal-type vacuole membrane"/>
    <property type="evidence" value="ECO:0007669"/>
    <property type="project" value="TreeGrafter"/>
</dbReference>
<dbReference type="Proteomes" id="UP001174694">
    <property type="component" value="Unassembled WGS sequence"/>
</dbReference>
<organism evidence="4 5">
    <name type="scientific">Pleurostoma richardsiae</name>
    <dbReference type="NCBI Taxonomy" id="41990"/>
    <lineage>
        <taxon>Eukaryota</taxon>
        <taxon>Fungi</taxon>
        <taxon>Dikarya</taxon>
        <taxon>Ascomycota</taxon>
        <taxon>Pezizomycotina</taxon>
        <taxon>Sordariomycetes</taxon>
        <taxon>Sordariomycetidae</taxon>
        <taxon>Calosphaeriales</taxon>
        <taxon>Pleurostomataceae</taxon>
        <taxon>Pleurostoma</taxon>
    </lineage>
</organism>
<feature type="compositionally biased region" description="Low complexity" evidence="1">
    <location>
        <begin position="360"/>
        <end position="389"/>
    </location>
</feature>
<feature type="domain" description="FAS1" evidence="3">
    <location>
        <begin position="28"/>
        <end position="173"/>
    </location>
</feature>
<evidence type="ECO:0000259" key="3">
    <source>
        <dbReference type="PROSITE" id="PS50213"/>
    </source>
</evidence>
<feature type="signal peptide" evidence="2">
    <location>
        <begin position="1"/>
        <end position="25"/>
    </location>
</feature>
<name>A0AA38RNK8_9PEZI</name>
<keyword evidence="2" id="KW-0732">Signal</keyword>
<dbReference type="SMART" id="SM00554">
    <property type="entry name" value="FAS1"/>
    <property type="match status" value="2"/>
</dbReference>
<dbReference type="EMBL" id="JANBVO010000003">
    <property type="protein sequence ID" value="KAJ9155328.1"/>
    <property type="molecule type" value="Genomic_DNA"/>
</dbReference>
<reference evidence="4" key="1">
    <citation type="submission" date="2022-07" db="EMBL/GenBank/DDBJ databases">
        <title>Fungi with potential for degradation of polypropylene.</title>
        <authorList>
            <person name="Gostincar C."/>
        </authorList>
    </citation>
    <scope>NUCLEOTIDE SEQUENCE</scope>
    <source>
        <strain evidence="4">EXF-13308</strain>
    </source>
</reference>
<dbReference type="GO" id="GO:0016236">
    <property type="term" value="P:macroautophagy"/>
    <property type="evidence" value="ECO:0007669"/>
    <property type="project" value="TreeGrafter"/>
</dbReference>
<dbReference type="InterPro" id="IPR000782">
    <property type="entry name" value="FAS1_domain"/>
</dbReference>
<protein>
    <submittedName>
        <fullName evidence="4">Fasciclin-domain-containing protein</fullName>
    </submittedName>
</protein>
<evidence type="ECO:0000256" key="2">
    <source>
        <dbReference type="SAM" id="SignalP"/>
    </source>
</evidence>
<dbReference type="Pfam" id="PF02469">
    <property type="entry name" value="Fasciclin"/>
    <property type="match status" value="2"/>
</dbReference>
<dbReference type="Gene3D" id="2.30.180.10">
    <property type="entry name" value="FAS1 domain"/>
    <property type="match status" value="2"/>
</dbReference>
<evidence type="ECO:0000313" key="5">
    <source>
        <dbReference type="Proteomes" id="UP001174694"/>
    </source>
</evidence>
<keyword evidence="5" id="KW-1185">Reference proteome</keyword>
<gene>
    <name evidence="4" type="ORF">NKR23_g2091</name>
</gene>
<feature type="domain" description="FAS1" evidence="3">
    <location>
        <begin position="177"/>
        <end position="311"/>
    </location>
</feature>
<dbReference type="InterPro" id="IPR036378">
    <property type="entry name" value="FAS1_dom_sf"/>
</dbReference>
<evidence type="ECO:0000256" key="1">
    <source>
        <dbReference type="SAM" id="MobiDB-lite"/>
    </source>
</evidence>
<dbReference type="PROSITE" id="PS50213">
    <property type="entry name" value="FAS1"/>
    <property type="match status" value="2"/>
</dbReference>
<comment type="caution">
    <text evidence="4">The sequence shown here is derived from an EMBL/GenBank/DDBJ whole genome shotgun (WGS) entry which is preliminary data.</text>
</comment>